<accession>A0ACB7NY36</accession>
<comment type="caution">
    <text evidence="1">The sequence shown here is derived from an EMBL/GenBank/DDBJ whole genome shotgun (WGS) entry which is preliminary data.</text>
</comment>
<gene>
    <name evidence="1" type="ORF">F5144DRAFT_518028</name>
</gene>
<reference evidence="1 2" key="1">
    <citation type="journal article" date="2021" name="Nat. Commun.">
        <title>Genetic determinants of endophytism in the Arabidopsis root mycobiome.</title>
        <authorList>
            <person name="Mesny F."/>
            <person name="Miyauchi S."/>
            <person name="Thiergart T."/>
            <person name="Pickel B."/>
            <person name="Atanasova L."/>
            <person name="Karlsson M."/>
            <person name="Huettel B."/>
            <person name="Barry K.W."/>
            <person name="Haridas S."/>
            <person name="Chen C."/>
            <person name="Bauer D."/>
            <person name="Andreopoulos W."/>
            <person name="Pangilinan J."/>
            <person name="LaButti K."/>
            <person name="Riley R."/>
            <person name="Lipzen A."/>
            <person name="Clum A."/>
            <person name="Drula E."/>
            <person name="Henrissat B."/>
            <person name="Kohler A."/>
            <person name="Grigoriev I.V."/>
            <person name="Martin F.M."/>
            <person name="Hacquard S."/>
        </authorList>
    </citation>
    <scope>NUCLEOTIDE SEQUENCE [LARGE SCALE GENOMIC DNA]</scope>
    <source>
        <strain evidence="1 2">MPI-SDFR-AT-0079</strain>
    </source>
</reference>
<proteinExistence type="predicted"/>
<protein>
    <submittedName>
        <fullName evidence="1">Uncharacterized protein</fullName>
    </submittedName>
</protein>
<evidence type="ECO:0000313" key="2">
    <source>
        <dbReference type="Proteomes" id="UP000724584"/>
    </source>
</evidence>
<organism evidence="1 2">
    <name type="scientific">Chaetomium tenue</name>
    <dbReference type="NCBI Taxonomy" id="1854479"/>
    <lineage>
        <taxon>Eukaryota</taxon>
        <taxon>Fungi</taxon>
        <taxon>Dikarya</taxon>
        <taxon>Ascomycota</taxon>
        <taxon>Pezizomycotina</taxon>
        <taxon>Sordariomycetes</taxon>
        <taxon>Sordariomycetidae</taxon>
        <taxon>Sordariales</taxon>
        <taxon>Chaetomiaceae</taxon>
        <taxon>Chaetomium</taxon>
    </lineage>
</organism>
<keyword evidence="2" id="KW-1185">Reference proteome</keyword>
<name>A0ACB7NY36_9PEZI</name>
<sequence>MPLYIVEDQYIDPAPPTDSWAAFLAARFSKRAELYESFSDHEREIVKKELRRIRHLRDFFEGHRLSATDASSLLRSLERAHDTWRNRANRVCKEELHRIEVGIARASGYRRQELNRQRLVLKRVEQWPVLDYSDLQKAVAPENYIPGLDALDDGLDDNPAEPNYGYNGWVAAFKKGQGGVTLDHPLCHGKFPHQKISMQKLLYNEDQTPLKRSADKSQLRYFHLQANNMKWVEDAVARYYGEDCSQLDAPQGLSQRGLYQPGAKKMQSNTEKLLKRELWHGQERGGGSSHLPAHSRQIRPRCAFIPSAPWKPGDVAARENAVGAPIGGSTVGESDNTYYRSSESQDIVLFMPYLHWEIEKRLVRMTSVIRKTRHMNERQGDFERLNKRKGTWGSVIDQARALASRMDSTVSDAEGWHDDSPPWRPKSALGSYLWLAAKLYLLIDEAADWRLVNDHLGTSSPLHPRRTLEQYYNWTSEDTAHRDRQQVVYRGTRTRSDPEAIPRVIMVDQIWLWVLDENTILTAFPRRWGRNKPDPSAIHRAIRDRLASTDGSHITSIYDLTLIIIDECSKVFFDRTKPDLRPEVVDIFGSAISNISEKKTEAYERFGRDVKRMNNQDPLQTDEELLRKTLNIKFEWSALMEAQNVIDQLQIMQEIYSQQITVMIDFEKALRGLSSDSQVKPVSALERATQLISDMKLRRDELADLEKRQANTRSQLRELLDMKQQQAGIIEAKAAIRRADETVIQGRSIVVFTVVTIFFLPLSFFATVFGMNAQELDSGTMSMGIQFMWMFVLSSIVTTISLGLAFSHSARALVFGTCRQIFGYLAHPVQRNKLDRSNLAAASPRAIRDFMIAKQKEWDWETTNHGNVSITDGALPLHKNGEKGRAPTGLKRLWRRESD</sequence>
<dbReference type="Proteomes" id="UP000724584">
    <property type="component" value="Unassembled WGS sequence"/>
</dbReference>
<evidence type="ECO:0000313" key="1">
    <source>
        <dbReference type="EMBL" id="KAH6623172.1"/>
    </source>
</evidence>
<dbReference type="EMBL" id="JAGIZQ010000006">
    <property type="protein sequence ID" value="KAH6623172.1"/>
    <property type="molecule type" value="Genomic_DNA"/>
</dbReference>